<organism evidence="2">
    <name type="scientific">Oryza rufipogon</name>
    <name type="common">Brownbeard rice</name>
    <name type="synonym">Asian wild rice</name>
    <dbReference type="NCBI Taxonomy" id="4529"/>
    <lineage>
        <taxon>Eukaryota</taxon>
        <taxon>Viridiplantae</taxon>
        <taxon>Streptophyta</taxon>
        <taxon>Embryophyta</taxon>
        <taxon>Tracheophyta</taxon>
        <taxon>Spermatophyta</taxon>
        <taxon>Magnoliopsida</taxon>
        <taxon>Liliopsida</taxon>
        <taxon>Poales</taxon>
        <taxon>Poaceae</taxon>
        <taxon>BOP clade</taxon>
        <taxon>Oryzoideae</taxon>
        <taxon>Oryzeae</taxon>
        <taxon>Oryzinae</taxon>
        <taxon>Oryza</taxon>
    </lineage>
</organism>
<protein>
    <submittedName>
        <fullName evidence="2">Uncharacterized protein</fullName>
    </submittedName>
</protein>
<sequence length="232" mass="24926">MACGRRMDAVGSSPTREEQRWRRGGSRGEVVTTAGQGGTEWARPGKKRGRREDGGGAELLVDSSCSPASRAHAAAERATTAASSQAAGAAMARGCKASKMGGIGKRRGGCGHRLKILSSKGASQVTIDAMLLEEISRLAALLESEPKKEPAFGRTLCILEKISTSKEMLAIEESLVCRTRRISLVSRPAPNETILDTRRELYVKHRIPDKEKLGDDRDSEGTTDIRDPGVVR</sequence>
<evidence type="ECO:0000256" key="1">
    <source>
        <dbReference type="SAM" id="MobiDB-lite"/>
    </source>
</evidence>
<accession>A0A679BAI2</accession>
<gene>
    <name evidence="2" type="primary">ORUFIa0001M01.25</name>
</gene>
<feature type="region of interest" description="Disordered" evidence="1">
    <location>
        <begin position="208"/>
        <end position="232"/>
    </location>
</feature>
<dbReference type="EMBL" id="AP018888">
    <property type="protein sequence ID" value="BBF90120.1"/>
    <property type="molecule type" value="Genomic_DNA"/>
</dbReference>
<dbReference type="AlphaFoldDB" id="A0A679BAI2"/>
<proteinExistence type="predicted"/>
<name>A0A679BAI2_ORYRU</name>
<reference evidence="2" key="1">
    <citation type="submission" date="2018-08" db="EMBL/GenBank/DDBJ databases">
        <title>Oryza rufipogon genomic DNA, chromosome 11, BAC clone:ORUFIa0001M01.</title>
        <authorList>
            <person name="Wu J."/>
            <person name="Kanamori H."/>
        </authorList>
    </citation>
    <scope>NUCLEOTIDE SEQUENCE</scope>
    <source>
        <strain evidence="2">W1943</strain>
    </source>
</reference>
<evidence type="ECO:0000313" key="2">
    <source>
        <dbReference type="EMBL" id="BBF90120.1"/>
    </source>
</evidence>
<feature type="region of interest" description="Disordered" evidence="1">
    <location>
        <begin position="1"/>
        <end position="57"/>
    </location>
</feature>